<feature type="compositionally biased region" description="Basic and acidic residues" evidence="1">
    <location>
        <begin position="48"/>
        <end position="57"/>
    </location>
</feature>
<feature type="compositionally biased region" description="Basic and acidic residues" evidence="1">
    <location>
        <begin position="87"/>
        <end position="97"/>
    </location>
</feature>
<proteinExistence type="predicted"/>
<dbReference type="AlphaFoldDB" id="A0AAV2NR59"/>
<protein>
    <submittedName>
        <fullName evidence="2">Uncharacterized protein</fullName>
    </submittedName>
</protein>
<name>A0AAV2NR59_9HYME</name>
<evidence type="ECO:0000313" key="2">
    <source>
        <dbReference type="EMBL" id="CAL1682429.1"/>
    </source>
</evidence>
<organism evidence="2 3">
    <name type="scientific">Lasius platythorax</name>
    <dbReference type="NCBI Taxonomy" id="488582"/>
    <lineage>
        <taxon>Eukaryota</taxon>
        <taxon>Metazoa</taxon>
        <taxon>Ecdysozoa</taxon>
        <taxon>Arthropoda</taxon>
        <taxon>Hexapoda</taxon>
        <taxon>Insecta</taxon>
        <taxon>Pterygota</taxon>
        <taxon>Neoptera</taxon>
        <taxon>Endopterygota</taxon>
        <taxon>Hymenoptera</taxon>
        <taxon>Apocrita</taxon>
        <taxon>Aculeata</taxon>
        <taxon>Formicoidea</taxon>
        <taxon>Formicidae</taxon>
        <taxon>Formicinae</taxon>
        <taxon>Lasius</taxon>
        <taxon>Lasius</taxon>
    </lineage>
</organism>
<dbReference type="EMBL" id="OZ034826">
    <property type="protein sequence ID" value="CAL1682429.1"/>
    <property type="molecule type" value="Genomic_DNA"/>
</dbReference>
<accession>A0AAV2NR59</accession>
<feature type="region of interest" description="Disordered" evidence="1">
    <location>
        <begin position="1"/>
        <end position="149"/>
    </location>
</feature>
<dbReference type="Proteomes" id="UP001497644">
    <property type="component" value="Chromosome 3"/>
</dbReference>
<gene>
    <name evidence="2" type="ORF">LPLAT_LOCUS8240</name>
</gene>
<keyword evidence="3" id="KW-1185">Reference proteome</keyword>
<reference evidence="2" key="1">
    <citation type="submission" date="2024-04" db="EMBL/GenBank/DDBJ databases">
        <authorList>
            <consortium name="Molecular Ecology Group"/>
        </authorList>
    </citation>
    <scope>NUCLEOTIDE SEQUENCE</scope>
</reference>
<evidence type="ECO:0000256" key="1">
    <source>
        <dbReference type="SAM" id="MobiDB-lite"/>
    </source>
</evidence>
<sequence>MRINTGSHPRRLVNDHRPRGNVSYTGTVITRLRPAHLRHVSQRRKRSPALDRSRHADQSGAHGRPHTHDAHAGTFSRCTWDDDDPSMIDRRDERRASDAFSPGASATTFWPFVRRTDPRAECRRARAETEDLPNDRSGISDDGRGRLQG</sequence>
<feature type="compositionally biased region" description="Basic and acidic residues" evidence="1">
    <location>
        <begin position="138"/>
        <end position="149"/>
    </location>
</feature>
<feature type="compositionally biased region" description="Basic and acidic residues" evidence="1">
    <location>
        <begin position="114"/>
        <end position="129"/>
    </location>
</feature>
<evidence type="ECO:0000313" key="3">
    <source>
        <dbReference type="Proteomes" id="UP001497644"/>
    </source>
</evidence>
<feature type="compositionally biased region" description="Basic residues" evidence="1">
    <location>
        <begin position="33"/>
        <end position="47"/>
    </location>
</feature>